<dbReference type="AlphaFoldDB" id="A0A239XQE8"/>
<gene>
    <name evidence="2" type="ORF">SAMEA4412677_02082</name>
</gene>
<name>A0A239XQE8_9FLAO</name>
<keyword evidence="1" id="KW-0732">Signal</keyword>
<dbReference type="KEGG" id="ctak:4412677_02082"/>
<protein>
    <recommendedName>
        <fullName evidence="4">Lipoprotein</fullName>
    </recommendedName>
</protein>
<proteinExistence type="predicted"/>
<feature type="chain" id="PRO_5012715169" description="Lipoprotein" evidence="1">
    <location>
        <begin position="23"/>
        <end position="169"/>
    </location>
</feature>
<keyword evidence="3" id="KW-1185">Reference proteome</keyword>
<dbReference type="Proteomes" id="UP000215196">
    <property type="component" value="Chromosome 1"/>
</dbReference>
<accession>A0A239XQE8</accession>
<evidence type="ECO:0008006" key="4">
    <source>
        <dbReference type="Google" id="ProtNLM"/>
    </source>
</evidence>
<evidence type="ECO:0000313" key="3">
    <source>
        <dbReference type="Proteomes" id="UP000215196"/>
    </source>
</evidence>
<reference evidence="2 3" key="1">
    <citation type="submission" date="2017-06" db="EMBL/GenBank/DDBJ databases">
        <authorList>
            <consortium name="Pathogen Informatics"/>
        </authorList>
    </citation>
    <scope>NUCLEOTIDE SEQUENCE [LARGE SCALE GENOMIC DNA]</scope>
    <source>
        <strain evidence="2 3">NCTC13490</strain>
    </source>
</reference>
<sequence length="169" mass="17667">MKNIFITAVVATATLVSCSTVSSVLQNTLPYNSNFVVTQGSPANTQLSAVGAGTSLNQIANVSNNVKDIRASTATMTVTSGTQGMGVFQSVRVYISSGNNEVLVASRDNIADNIGNSLSLDVNNNQILDNVMKSGNAIQQRVVYVLKSSPTADMSVRSSLTFSSIPATQ</sequence>
<dbReference type="RefSeq" id="WP_095073047.1">
    <property type="nucleotide sequence ID" value="NZ_LT906465.1"/>
</dbReference>
<dbReference type="PROSITE" id="PS51257">
    <property type="entry name" value="PROKAR_LIPOPROTEIN"/>
    <property type="match status" value="1"/>
</dbReference>
<dbReference type="EMBL" id="LT906465">
    <property type="protein sequence ID" value="SNV49299.1"/>
    <property type="molecule type" value="Genomic_DNA"/>
</dbReference>
<feature type="signal peptide" evidence="1">
    <location>
        <begin position="1"/>
        <end position="22"/>
    </location>
</feature>
<evidence type="ECO:0000313" key="2">
    <source>
        <dbReference type="EMBL" id="SNV49299.1"/>
    </source>
</evidence>
<organism evidence="2 3">
    <name type="scientific">Chryseobacterium taklimakanense</name>
    <dbReference type="NCBI Taxonomy" id="536441"/>
    <lineage>
        <taxon>Bacteria</taxon>
        <taxon>Pseudomonadati</taxon>
        <taxon>Bacteroidota</taxon>
        <taxon>Flavobacteriia</taxon>
        <taxon>Flavobacteriales</taxon>
        <taxon>Weeksellaceae</taxon>
        <taxon>Chryseobacterium group</taxon>
        <taxon>Chryseobacterium</taxon>
    </lineage>
</organism>
<evidence type="ECO:0000256" key="1">
    <source>
        <dbReference type="SAM" id="SignalP"/>
    </source>
</evidence>